<proteinExistence type="predicted"/>
<dbReference type="EMBL" id="MKGQ01000007">
    <property type="protein sequence ID" value="OKP03870.1"/>
    <property type="molecule type" value="Genomic_DNA"/>
</dbReference>
<dbReference type="Proteomes" id="UP000186268">
    <property type="component" value="Unassembled WGS sequence"/>
</dbReference>
<gene>
    <name evidence="2" type="ORF">Xedl_01378</name>
</gene>
<dbReference type="SUPFAM" id="SSF58100">
    <property type="entry name" value="Bacterial hemolysins"/>
    <property type="match status" value="1"/>
</dbReference>
<keyword evidence="1" id="KW-0472">Membrane</keyword>
<accession>A0A1Q5TUK4</accession>
<evidence type="ECO:0000256" key="1">
    <source>
        <dbReference type="SAM" id="Phobius"/>
    </source>
</evidence>
<dbReference type="STRING" id="1873482.Xedl_01378"/>
<protein>
    <submittedName>
        <fullName evidence="2">M protein</fullName>
    </submittedName>
</protein>
<organism evidence="2 3">
    <name type="scientific">Xenorhabdus eapokensis</name>
    <dbReference type="NCBI Taxonomy" id="1873482"/>
    <lineage>
        <taxon>Bacteria</taxon>
        <taxon>Pseudomonadati</taxon>
        <taxon>Pseudomonadota</taxon>
        <taxon>Gammaproteobacteria</taxon>
        <taxon>Enterobacterales</taxon>
        <taxon>Morganellaceae</taxon>
        <taxon>Xenorhabdus</taxon>
    </lineage>
</organism>
<keyword evidence="3" id="KW-1185">Reference proteome</keyword>
<comment type="caution">
    <text evidence="2">The sequence shown here is derived from an EMBL/GenBank/DDBJ whole genome shotgun (WGS) entry which is preliminary data.</text>
</comment>
<feature type="transmembrane region" description="Helical" evidence="1">
    <location>
        <begin position="209"/>
        <end position="228"/>
    </location>
</feature>
<evidence type="ECO:0000313" key="2">
    <source>
        <dbReference type="EMBL" id="OKP03870.1"/>
    </source>
</evidence>
<dbReference type="AlphaFoldDB" id="A0A1Q5TUK4"/>
<dbReference type="OrthoDB" id="6425069at2"/>
<sequence length="229" mass="25328">MKMENNFVQNGYNDHTENEKILLLPESINTDSLKLVEKEVMNTTLEKKVENLGSDVAQIKMDVAVIKSNYATKADIESINSLTHKEISSMRGNILPLQSNMGSVSSNISTLQSDMVAVRSDISTLQKDMVAVRSDISTLQKGMVAVRSDISTLQKDMVAVRSDISTLQSDMVAVRSDISSIRKDISSIHQKISTVSEDLSNKIVAQTKWMVTMMFGFSGVIIAAMRFMI</sequence>
<keyword evidence="1" id="KW-1133">Transmembrane helix</keyword>
<reference evidence="2 3" key="1">
    <citation type="submission" date="2016-09" db="EMBL/GenBank/DDBJ databases">
        <title>Xenorhabdus thuongxuanensis sp. nov. and Xenorhabdus eapokensis sp. nov., isolated from Steinernema species.</title>
        <authorList>
            <person name="Kaempfer P."/>
            <person name="Tobias N.J."/>
            <person name="Phan Ke L."/>
            <person name="Bode H.B."/>
            <person name="Glaeser S.P."/>
        </authorList>
    </citation>
    <scope>NUCLEOTIDE SEQUENCE [LARGE SCALE GENOMIC DNA]</scope>
    <source>
        <strain evidence="2 3">DL20</strain>
    </source>
</reference>
<evidence type="ECO:0000313" key="3">
    <source>
        <dbReference type="Proteomes" id="UP000186268"/>
    </source>
</evidence>
<dbReference type="Gene3D" id="1.20.5.340">
    <property type="match status" value="2"/>
</dbReference>
<name>A0A1Q5TUK4_9GAMM</name>
<dbReference type="RefSeq" id="WP_083600286.1">
    <property type="nucleotide sequence ID" value="NZ_CAWNAG010000180.1"/>
</dbReference>
<keyword evidence="1" id="KW-0812">Transmembrane</keyword>